<feature type="compositionally biased region" description="Basic and acidic residues" evidence="1">
    <location>
        <begin position="316"/>
        <end position="336"/>
    </location>
</feature>
<dbReference type="EMBL" id="MASU01000006">
    <property type="protein sequence ID" value="PXY33748.1"/>
    <property type="molecule type" value="Genomic_DNA"/>
</dbReference>
<dbReference type="Pfam" id="PF20177">
    <property type="entry name" value="DUF6542"/>
    <property type="match status" value="1"/>
</dbReference>
<dbReference type="OrthoDB" id="5192877at2"/>
<accession>A0A318LJZ5</accession>
<feature type="transmembrane region" description="Helical" evidence="2">
    <location>
        <begin position="92"/>
        <end position="110"/>
    </location>
</feature>
<feature type="domain" description="DUF6542" evidence="3">
    <location>
        <begin position="33"/>
        <end position="153"/>
    </location>
</feature>
<dbReference type="RefSeq" id="WP_110337506.1">
    <property type="nucleotide sequence ID" value="NZ_MASU01000006.1"/>
</dbReference>
<name>A0A318LJZ5_9PSEU</name>
<keyword evidence="2" id="KW-0472">Membrane</keyword>
<sequence length="336" mass="36825">MTAIRDRRSDPDAADDDAQIPWGERAVLGARRGLPWWGAVLLTLGLAVLGAIVDLQVSDDLGVLFQVVFLIGSLAAVAAVQRRNLFGPMVQPPLILAVTVPVLVLTASGLPSSSDTLAKVLAISTPLINAFPMMAITTGLTVALGFYRMYRERDPEAPEKKMRAKGTRAEDKARPGDPDRKSRLAKRAKGADEDRPDRPERADGAGKRPPEERGDPPRRGPGQGSPAAGAAGGRRQRPEDAPRRGRDRAAERDAGPGGKPPRDQAGRPRQPRVPPDAAERKRRVEEWPDSIRGPKRPRRTPPPSDDPQGRPRRPRREPGRDERPPRRHRPWDDDRG</sequence>
<keyword evidence="5" id="KW-1185">Reference proteome</keyword>
<evidence type="ECO:0000259" key="3">
    <source>
        <dbReference type="Pfam" id="PF20177"/>
    </source>
</evidence>
<feature type="transmembrane region" description="Helical" evidence="2">
    <location>
        <begin position="34"/>
        <end position="55"/>
    </location>
</feature>
<reference evidence="4 5" key="1">
    <citation type="submission" date="2016-07" db="EMBL/GenBank/DDBJ databases">
        <title>Draft genome sequence of Prauserella sp. YIM 121212, isolated from alkaline soil.</title>
        <authorList>
            <person name="Ruckert C."/>
            <person name="Albersmeier A."/>
            <person name="Jiang C.-L."/>
            <person name="Jiang Y."/>
            <person name="Kalinowski J."/>
            <person name="Schneider O."/>
            <person name="Winkler A."/>
            <person name="Zotchev S.B."/>
        </authorList>
    </citation>
    <scope>NUCLEOTIDE SEQUENCE [LARGE SCALE GENOMIC DNA]</scope>
    <source>
        <strain evidence="4 5">YIM 121212</strain>
    </source>
</reference>
<feature type="transmembrane region" description="Helical" evidence="2">
    <location>
        <begin position="61"/>
        <end position="80"/>
    </location>
</feature>
<keyword evidence="2" id="KW-1133">Transmembrane helix</keyword>
<dbReference type="InterPro" id="IPR046672">
    <property type="entry name" value="DUF6542"/>
</dbReference>
<feature type="region of interest" description="Disordered" evidence="1">
    <location>
        <begin position="155"/>
        <end position="336"/>
    </location>
</feature>
<evidence type="ECO:0000313" key="5">
    <source>
        <dbReference type="Proteomes" id="UP000247892"/>
    </source>
</evidence>
<evidence type="ECO:0000256" key="2">
    <source>
        <dbReference type="SAM" id="Phobius"/>
    </source>
</evidence>
<gene>
    <name evidence="4" type="ORF">BA062_16005</name>
</gene>
<dbReference type="Proteomes" id="UP000247892">
    <property type="component" value="Unassembled WGS sequence"/>
</dbReference>
<organism evidence="4 5">
    <name type="scientific">Prauserella flavalba</name>
    <dbReference type="NCBI Taxonomy" id="1477506"/>
    <lineage>
        <taxon>Bacteria</taxon>
        <taxon>Bacillati</taxon>
        <taxon>Actinomycetota</taxon>
        <taxon>Actinomycetes</taxon>
        <taxon>Pseudonocardiales</taxon>
        <taxon>Pseudonocardiaceae</taxon>
        <taxon>Prauserella</taxon>
    </lineage>
</organism>
<evidence type="ECO:0000313" key="4">
    <source>
        <dbReference type="EMBL" id="PXY33748.1"/>
    </source>
</evidence>
<keyword evidence="2" id="KW-0812">Transmembrane</keyword>
<feature type="compositionally biased region" description="Basic and acidic residues" evidence="1">
    <location>
        <begin position="236"/>
        <end position="266"/>
    </location>
</feature>
<feature type="transmembrane region" description="Helical" evidence="2">
    <location>
        <begin position="130"/>
        <end position="150"/>
    </location>
</feature>
<comment type="caution">
    <text evidence="4">The sequence shown here is derived from an EMBL/GenBank/DDBJ whole genome shotgun (WGS) entry which is preliminary data.</text>
</comment>
<dbReference type="AlphaFoldDB" id="A0A318LJZ5"/>
<feature type="compositionally biased region" description="Basic and acidic residues" evidence="1">
    <location>
        <begin position="155"/>
        <end position="182"/>
    </location>
</feature>
<proteinExistence type="predicted"/>
<feature type="compositionally biased region" description="Basic and acidic residues" evidence="1">
    <location>
        <begin position="189"/>
        <end position="218"/>
    </location>
</feature>
<evidence type="ECO:0000256" key="1">
    <source>
        <dbReference type="SAM" id="MobiDB-lite"/>
    </source>
</evidence>
<feature type="compositionally biased region" description="Basic and acidic residues" evidence="1">
    <location>
        <begin position="277"/>
        <end position="286"/>
    </location>
</feature>
<protein>
    <recommendedName>
        <fullName evidence="3">DUF6542 domain-containing protein</fullName>
    </recommendedName>
</protein>